<dbReference type="Pfam" id="PF07739">
    <property type="entry name" value="TipAS"/>
    <property type="match status" value="1"/>
</dbReference>
<organism evidence="7 8">
    <name type="scientific">Streptococcus acidominimus</name>
    <dbReference type="NCBI Taxonomy" id="1326"/>
    <lineage>
        <taxon>Bacteria</taxon>
        <taxon>Bacillati</taxon>
        <taxon>Bacillota</taxon>
        <taxon>Bacilli</taxon>
        <taxon>Lactobacillales</taxon>
        <taxon>Streptococcaceae</taxon>
        <taxon>Streptococcus</taxon>
    </lineage>
</organism>
<dbReference type="InterPro" id="IPR012925">
    <property type="entry name" value="TipAS_dom"/>
</dbReference>
<dbReference type="Gene3D" id="1.10.490.50">
    <property type="entry name" value="Antibiotic binding domain of TipA-like multidrug resistance regulators"/>
    <property type="match status" value="1"/>
</dbReference>
<evidence type="ECO:0000256" key="1">
    <source>
        <dbReference type="ARBA" id="ARBA00023015"/>
    </source>
</evidence>
<dbReference type="AlphaFoldDB" id="A0A239WTI8"/>
<proteinExistence type="predicted"/>
<keyword evidence="5" id="KW-0175">Coiled coil</keyword>
<gene>
    <name evidence="7" type="primary">tipA</name>
    <name evidence="7" type="ORF">SAMEA4504048_00694</name>
</gene>
<accession>A0A239WTI8</accession>
<name>A0A239WTI8_STRAI</name>
<reference evidence="7 8" key="1">
    <citation type="submission" date="2017-06" db="EMBL/GenBank/DDBJ databases">
        <authorList>
            <consortium name="Pathogen Informatics"/>
        </authorList>
    </citation>
    <scope>NUCLEOTIDE SEQUENCE [LARGE SCALE GENOMIC DNA]</scope>
    <source>
        <strain evidence="7 8">NCTC11291</strain>
    </source>
</reference>
<dbReference type="Gene3D" id="1.10.1660.10">
    <property type="match status" value="1"/>
</dbReference>
<sequence>MTYSIGQLAELSGISTRTLRYYEALGILLPSRKNDSGYRFYGEKEADILQQILFYKERGFELKQIKELLIQENLDIMTRLEDHLLDLKAKKARLEAMIDNLEHTIQAQKGKSTMTAQEKFQAFKEKQIAENDAKYGTELRNTYGEEEIHKANQHFAQMNEETYKQWQKLDQDIKTLLHQAIVEGWTVEDERSKEIIQLHKKWLQIADNNYLVEKHIGIAQLYTADERFKTYYDDTTKGCAAFLTASISHWAKLID</sequence>
<dbReference type="PROSITE" id="PS00552">
    <property type="entry name" value="HTH_MERR_1"/>
    <property type="match status" value="1"/>
</dbReference>
<evidence type="ECO:0000256" key="4">
    <source>
        <dbReference type="ARBA" id="ARBA00023163"/>
    </source>
</evidence>
<dbReference type="PRINTS" id="PR00040">
    <property type="entry name" value="HTHMERR"/>
</dbReference>
<protein>
    <submittedName>
        <fullName evidence="7">Putative transcriptional regulator</fullName>
    </submittedName>
</protein>
<dbReference type="SUPFAM" id="SSF89082">
    <property type="entry name" value="Antibiotic binding domain of TipA-like multidrug resistance regulators"/>
    <property type="match status" value="1"/>
</dbReference>
<evidence type="ECO:0000256" key="3">
    <source>
        <dbReference type="ARBA" id="ARBA00023159"/>
    </source>
</evidence>
<dbReference type="GO" id="GO:0003700">
    <property type="term" value="F:DNA-binding transcription factor activity"/>
    <property type="evidence" value="ECO:0007669"/>
    <property type="project" value="InterPro"/>
</dbReference>
<dbReference type="Pfam" id="PF13411">
    <property type="entry name" value="MerR_1"/>
    <property type="match status" value="1"/>
</dbReference>
<dbReference type="CDD" id="cd01106">
    <property type="entry name" value="HTH_TipAL-Mta"/>
    <property type="match status" value="1"/>
</dbReference>
<feature type="domain" description="HTH merR-type" evidence="6">
    <location>
        <begin position="2"/>
        <end position="71"/>
    </location>
</feature>
<keyword evidence="1" id="KW-0805">Transcription regulation</keyword>
<dbReference type="KEGG" id="saco:SAME_00694"/>
<evidence type="ECO:0000256" key="5">
    <source>
        <dbReference type="SAM" id="Coils"/>
    </source>
</evidence>
<evidence type="ECO:0000313" key="8">
    <source>
        <dbReference type="Proteomes" id="UP000215144"/>
    </source>
</evidence>
<keyword evidence="4" id="KW-0804">Transcription</keyword>
<dbReference type="PANTHER" id="PTHR30204">
    <property type="entry name" value="REDOX-CYCLING DRUG-SENSING TRANSCRIPTIONAL ACTIVATOR SOXR"/>
    <property type="match status" value="1"/>
</dbReference>
<dbReference type="InterPro" id="IPR009061">
    <property type="entry name" value="DNA-bd_dom_put_sf"/>
</dbReference>
<keyword evidence="2" id="KW-0238">DNA-binding</keyword>
<dbReference type="OrthoDB" id="9814833at2"/>
<dbReference type="SMART" id="SM00422">
    <property type="entry name" value="HTH_MERR"/>
    <property type="match status" value="1"/>
</dbReference>
<dbReference type="RefSeq" id="WP_095122062.1">
    <property type="nucleotide sequence ID" value="NZ_LT906454.1"/>
</dbReference>
<dbReference type="PANTHER" id="PTHR30204:SF90">
    <property type="entry name" value="HTH-TYPE TRANSCRIPTIONAL ACTIVATOR MTA"/>
    <property type="match status" value="1"/>
</dbReference>
<evidence type="ECO:0000313" key="7">
    <source>
        <dbReference type="EMBL" id="SNV37486.1"/>
    </source>
</evidence>
<feature type="coiled-coil region" evidence="5">
    <location>
        <begin position="77"/>
        <end position="111"/>
    </location>
</feature>
<dbReference type="InterPro" id="IPR047057">
    <property type="entry name" value="MerR_fam"/>
</dbReference>
<dbReference type="GO" id="GO:0003677">
    <property type="term" value="F:DNA binding"/>
    <property type="evidence" value="ECO:0007669"/>
    <property type="project" value="UniProtKB-KW"/>
</dbReference>
<dbReference type="PROSITE" id="PS50937">
    <property type="entry name" value="HTH_MERR_2"/>
    <property type="match status" value="1"/>
</dbReference>
<dbReference type="InterPro" id="IPR036244">
    <property type="entry name" value="TipA-like_antibiotic-bd"/>
</dbReference>
<dbReference type="EMBL" id="LT906454">
    <property type="protein sequence ID" value="SNV37486.1"/>
    <property type="molecule type" value="Genomic_DNA"/>
</dbReference>
<evidence type="ECO:0000259" key="6">
    <source>
        <dbReference type="PROSITE" id="PS50937"/>
    </source>
</evidence>
<dbReference type="InterPro" id="IPR000551">
    <property type="entry name" value="MerR-type_HTH_dom"/>
</dbReference>
<keyword evidence="3" id="KW-0010">Activator</keyword>
<dbReference type="Proteomes" id="UP000215144">
    <property type="component" value="Chromosome 1"/>
</dbReference>
<dbReference type="SUPFAM" id="SSF46955">
    <property type="entry name" value="Putative DNA-binding domain"/>
    <property type="match status" value="1"/>
</dbReference>
<evidence type="ECO:0000256" key="2">
    <source>
        <dbReference type="ARBA" id="ARBA00023125"/>
    </source>
</evidence>